<evidence type="ECO:0000313" key="5">
    <source>
        <dbReference type="Proteomes" id="UP000008922"/>
    </source>
</evidence>
<feature type="region of interest" description="Disordered" evidence="2">
    <location>
        <begin position="335"/>
        <end position="360"/>
    </location>
</feature>
<dbReference type="STRING" id="926569.ANT_10390"/>
<feature type="domain" description="YvlB/LiaX N-terminal" evidence="3">
    <location>
        <begin position="366"/>
        <end position="394"/>
    </location>
</feature>
<name>E8N3Q9_ANATU</name>
<dbReference type="KEGG" id="atm:ANT_10390"/>
<keyword evidence="5" id="KW-1185">Reference proteome</keyword>
<organism evidence="4 5">
    <name type="scientific">Anaerolinea thermophila (strain DSM 14523 / JCM 11388 / NBRC 100420 / UNI-1)</name>
    <dbReference type="NCBI Taxonomy" id="926569"/>
    <lineage>
        <taxon>Bacteria</taxon>
        <taxon>Bacillati</taxon>
        <taxon>Chloroflexota</taxon>
        <taxon>Anaerolineae</taxon>
        <taxon>Anaerolineales</taxon>
        <taxon>Anaerolineaceae</taxon>
        <taxon>Anaerolinea</taxon>
    </lineage>
</organism>
<dbReference type="Pfam" id="PF22746">
    <property type="entry name" value="SHOCT-like_DUF2089-C"/>
    <property type="match status" value="1"/>
</dbReference>
<gene>
    <name evidence="4" type="ordered locus">ANT_10390</name>
</gene>
<dbReference type="RefSeq" id="WP_013559463.1">
    <property type="nucleotide sequence ID" value="NC_014960.1"/>
</dbReference>
<evidence type="ECO:0000259" key="3">
    <source>
        <dbReference type="Pfam" id="PF22746"/>
    </source>
</evidence>
<evidence type="ECO:0000313" key="4">
    <source>
        <dbReference type="EMBL" id="BAJ63073.1"/>
    </source>
</evidence>
<feature type="compositionally biased region" description="Pro residues" evidence="2">
    <location>
        <begin position="338"/>
        <end position="347"/>
    </location>
</feature>
<dbReference type="AlphaFoldDB" id="E8N3Q9"/>
<proteinExistence type="predicted"/>
<dbReference type="InterPro" id="IPR053959">
    <property type="entry name" value="YvlB/LiaX_N"/>
</dbReference>
<sequence length="399" mass="43858">MSAFEQRFTFPENGWLVLQSLGDVLIQGVKQPDVLLRIPEEGMAQVQSQTDRLFISAQSDVEIFVPEQAKIRLEGVTGDASVVGVLGYMEIARVNGDLAMRSCDKVDIGVVNGDVELLQVAGPIVLRRAGGDLFVESRNRVVAEQVGGDVTIRADGLVRAKAGGDLNIQLISVNVEEVHARCGGDLLITAPSGLGAQLDVNSGGFSITLRLPDQTLNLDQPHYSTTLGNGKTLLRLVAGGDVSVQLGDSILQEQKVPRKSFTADFVGGIEIPDLSPFVEDKIRQKMEHATRKAEERARRAEERVRRAMERVEQAQRQVHRRNRWFGFWYEAGKNPEDPAVPKPPEVPKAPEAPETFGTSFSQVTNEERLLVLKMLQEHKITVEEAEQLLAVLDGDLDVE</sequence>
<protein>
    <recommendedName>
        <fullName evidence="3">YvlB/LiaX N-terminal domain-containing protein</fullName>
    </recommendedName>
</protein>
<dbReference type="InParanoid" id="E8N3Q9"/>
<dbReference type="OrthoDB" id="139679at2"/>
<dbReference type="EMBL" id="AP012029">
    <property type="protein sequence ID" value="BAJ63073.1"/>
    <property type="molecule type" value="Genomic_DNA"/>
</dbReference>
<dbReference type="eggNOG" id="COG3595">
    <property type="taxonomic scope" value="Bacteria"/>
</dbReference>
<evidence type="ECO:0000256" key="2">
    <source>
        <dbReference type="SAM" id="MobiDB-lite"/>
    </source>
</evidence>
<reference evidence="4 5" key="1">
    <citation type="submission" date="2010-12" db="EMBL/GenBank/DDBJ databases">
        <title>Whole genome sequence of Anaerolinea thermophila UNI-1.</title>
        <authorList>
            <person name="Narita-Yamada S."/>
            <person name="Kishi E."/>
            <person name="Watanabe Y."/>
            <person name="Takasaki K."/>
            <person name="Ankai A."/>
            <person name="Oguchi A."/>
            <person name="Fukui S."/>
            <person name="Takahashi M."/>
            <person name="Yashiro I."/>
            <person name="Hosoyama A."/>
            <person name="Sekiguchi Y."/>
            <person name="Hanada S."/>
            <person name="Fujita N."/>
        </authorList>
    </citation>
    <scope>NUCLEOTIDE SEQUENCE [LARGE SCALE GENOMIC DNA]</scope>
    <source>
        <strain evidence="5">DSM 14523 / JCM 11388 / NBRC 100420 / UNI-1</strain>
    </source>
</reference>
<dbReference type="Proteomes" id="UP000008922">
    <property type="component" value="Chromosome"/>
</dbReference>
<feature type="coiled-coil region" evidence="1">
    <location>
        <begin position="283"/>
        <end position="317"/>
    </location>
</feature>
<accession>E8N3Q9</accession>
<evidence type="ECO:0000256" key="1">
    <source>
        <dbReference type="SAM" id="Coils"/>
    </source>
</evidence>
<keyword evidence="1" id="KW-0175">Coiled coil</keyword>
<dbReference type="HOGENOM" id="CLU_690099_0_0_0"/>